<dbReference type="GO" id="GO:0016787">
    <property type="term" value="F:hydrolase activity"/>
    <property type="evidence" value="ECO:0007669"/>
    <property type="project" value="UniProtKB-KW"/>
</dbReference>
<reference evidence="5 6" key="1">
    <citation type="journal article" date="2016" name="Genome Biol. Evol.">
        <title>Divergent and convergent evolution of fungal pathogenicity.</title>
        <authorList>
            <person name="Shang Y."/>
            <person name="Xiao G."/>
            <person name="Zheng P."/>
            <person name="Cen K."/>
            <person name="Zhan S."/>
            <person name="Wang C."/>
        </authorList>
    </citation>
    <scope>NUCLEOTIDE SEQUENCE [LARGE SCALE GENOMIC DNA]</scope>
    <source>
        <strain evidence="5 6">RCEF 3172</strain>
    </source>
</reference>
<accession>A0A168DZG9</accession>
<feature type="domain" description="Carboxylesterase type B" evidence="4">
    <location>
        <begin position="7"/>
        <end position="364"/>
    </location>
</feature>
<organism evidence="5 6">
    <name type="scientific">Beauveria brongniartii RCEF 3172</name>
    <dbReference type="NCBI Taxonomy" id="1081107"/>
    <lineage>
        <taxon>Eukaryota</taxon>
        <taxon>Fungi</taxon>
        <taxon>Dikarya</taxon>
        <taxon>Ascomycota</taxon>
        <taxon>Pezizomycotina</taxon>
        <taxon>Sordariomycetes</taxon>
        <taxon>Hypocreomycetidae</taxon>
        <taxon>Hypocreales</taxon>
        <taxon>Cordycipitaceae</taxon>
        <taxon>Beauveria</taxon>
        <taxon>Beauveria brongniartii</taxon>
    </lineage>
</organism>
<dbReference type="InterPro" id="IPR050309">
    <property type="entry name" value="Type-B_Carboxylest/Lipase"/>
</dbReference>
<gene>
    <name evidence="5" type="ORF">BBO_09523</name>
</gene>
<dbReference type="EC" id="3.1.1.-" evidence="3"/>
<comment type="similarity">
    <text evidence="1 3">Belongs to the type-B carboxylesterase/lipase family.</text>
</comment>
<dbReference type="InterPro" id="IPR019826">
    <property type="entry name" value="Carboxylesterase_B_AS"/>
</dbReference>
<evidence type="ECO:0000313" key="5">
    <source>
        <dbReference type="EMBL" id="KZZ98263.1"/>
    </source>
</evidence>
<dbReference type="PANTHER" id="PTHR11559">
    <property type="entry name" value="CARBOXYLESTERASE"/>
    <property type="match status" value="1"/>
</dbReference>
<dbReference type="Proteomes" id="UP000076863">
    <property type="component" value="Unassembled WGS sequence"/>
</dbReference>
<evidence type="ECO:0000256" key="2">
    <source>
        <dbReference type="ARBA" id="ARBA00022801"/>
    </source>
</evidence>
<dbReference type="Pfam" id="PF00135">
    <property type="entry name" value="COesterase"/>
    <property type="match status" value="1"/>
</dbReference>
<dbReference type="OrthoDB" id="408631at2759"/>
<keyword evidence="2 3" id="KW-0378">Hydrolase</keyword>
<proteinExistence type="inferred from homology"/>
<sequence length="397" mass="44565">MGQNQPFIYVTANYRLSAFGFMPGKEILQEGSSNAGVLDQRMALEWVADNIQAFGGDPKKVTIWGESAGSASVMSQMLLYGGNATYKSKPLFRGGIMDSGTIFPSDPIDCSKGQALYDQIARDTGCSGAQDTLEYLRQVDYNVLCKVVSTFPQIRSYHGPGLVFHPRPDGNVLVDSPEVQIRKGQFFAVPIIVGHQEDEGTLLGLFQKNVTTPADMANYLHQTLFSHAPLDKLREVVDMYEPALVQGSPYRTGPLNELYPGFKRVAATVGDLAFILTRRVTLEYFTKVKPKVPVWSYQASYFHGLSILGTFHTSDLVQVFYRIPVNYAMKSSRTYCFNFLYNLDPDSGVGGFARWPDWRENQQLMWFETPSRNSIIKDDFRKNASDWLGQNMDVLRT</sequence>
<name>A0A168DZG9_9HYPO</name>
<evidence type="ECO:0000313" key="6">
    <source>
        <dbReference type="Proteomes" id="UP000076863"/>
    </source>
</evidence>
<dbReference type="SUPFAM" id="SSF53474">
    <property type="entry name" value="alpha/beta-Hydrolases"/>
    <property type="match status" value="1"/>
</dbReference>
<dbReference type="Gene3D" id="3.40.50.1820">
    <property type="entry name" value="alpha/beta hydrolase"/>
    <property type="match status" value="1"/>
</dbReference>
<evidence type="ECO:0000259" key="4">
    <source>
        <dbReference type="Pfam" id="PF00135"/>
    </source>
</evidence>
<keyword evidence="6" id="KW-1185">Reference proteome</keyword>
<dbReference type="InterPro" id="IPR002018">
    <property type="entry name" value="CarbesteraseB"/>
</dbReference>
<dbReference type="EMBL" id="AZHA01000110">
    <property type="protein sequence ID" value="KZZ98263.1"/>
    <property type="molecule type" value="Genomic_DNA"/>
</dbReference>
<evidence type="ECO:0000256" key="1">
    <source>
        <dbReference type="ARBA" id="ARBA00005964"/>
    </source>
</evidence>
<evidence type="ECO:0000256" key="3">
    <source>
        <dbReference type="RuleBase" id="RU361235"/>
    </source>
</evidence>
<comment type="caution">
    <text evidence="5">The sequence shown here is derived from an EMBL/GenBank/DDBJ whole genome shotgun (WGS) entry which is preliminary data.</text>
</comment>
<dbReference type="PROSITE" id="PS00122">
    <property type="entry name" value="CARBOXYLESTERASE_B_1"/>
    <property type="match status" value="1"/>
</dbReference>
<dbReference type="InterPro" id="IPR029058">
    <property type="entry name" value="AB_hydrolase_fold"/>
</dbReference>
<protein>
    <recommendedName>
        <fullName evidence="3">Carboxylic ester hydrolase</fullName>
        <ecNumber evidence="3">3.1.1.-</ecNumber>
    </recommendedName>
</protein>
<dbReference type="AlphaFoldDB" id="A0A168DZG9"/>